<dbReference type="RefSeq" id="WP_191625311.1">
    <property type="nucleotide sequence ID" value="NZ_CABVJF010000028.1"/>
</dbReference>
<sequence length="156" mass="17100">MLAKTAADLVKVVTDRPLSLASQLLQGIFSEHEIGERHRSRVGAGLLAKTAAYSIEMVTDRPPSLASQLLQGIFSEHEIGERHRSRVGAGLLAKTAAHSIERLADTSLSLASQRLQGTARISRKMAKNTSAFEQFRHRRNTLPNLDSPSYKGIQTK</sequence>
<protein>
    <submittedName>
        <fullName evidence="1">Uncharacterized protein</fullName>
    </submittedName>
</protein>
<evidence type="ECO:0000313" key="1">
    <source>
        <dbReference type="EMBL" id="VVQ23205.1"/>
    </source>
</evidence>
<dbReference type="EMBL" id="CABVJF010000028">
    <property type="protein sequence ID" value="VVQ23205.1"/>
    <property type="molecule type" value="Genomic_DNA"/>
</dbReference>
<evidence type="ECO:0000313" key="2">
    <source>
        <dbReference type="Proteomes" id="UP000381378"/>
    </source>
</evidence>
<dbReference type="Proteomes" id="UP000381378">
    <property type="component" value="Unassembled WGS sequence"/>
</dbReference>
<name>A0A5E7VL51_PSEFL</name>
<accession>A0A5E7VL51</accession>
<reference evidence="1 2" key="1">
    <citation type="submission" date="2019-09" db="EMBL/GenBank/DDBJ databases">
        <authorList>
            <person name="Chandra G."/>
            <person name="Truman W A."/>
        </authorList>
    </citation>
    <scope>NUCLEOTIDE SEQUENCE [LARGE SCALE GENOMIC DNA]</scope>
    <source>
        <strain evidence="1">PS928</strain>
    </source>
</reference>
<gene>
    <name evidence="1" type="ORF">PS928_05484</name>
</gene>
<proteinExistence type="predicted"/>
<dbReference type="AlphaFoldDB" id="A0A5E7VL51"/>
<organism evidence="1 2">
    <name type="scientific">Pseudomonas fluorescens</name>
    <dbReference type="NCBI Taxonomy" id="294"/>
    <lineage>
        <taxon>Bacteria</taxon>
        <taxon>Pseudomonadati</taxon>
        <taxon>Pseudomonadota</taxon>
        <taxon>Gammaproteobacteria</taxon>
        <taxon>Pseudomonadales</taxon>
        <taxon>Pseudomonadaceae</taxon>
        <taxon>Pseudomonas</taxon>
    </lineage>
</organism>